<feature type="domain" description="Lipase" evidence="5">
    <location>
        <begin position="9"/>
        <end position="50"/>
    </location>
</feature>
<dbReference type="SUPFAM" id="SSF53474">
    <property type="entry name" value="alpha/beta-Hydrolases"/>
    <property type="match status" value="1"/>
</dbReference>
<evidence type="ECO:0000256" key="1">
    <source>
        <dbReference type="ARBA" id="ARBA00004613"/>
    </source>
</evidence>
<protein>
    <recommendedName>
        <fullName evidence="5">Lipase domain-containing protein</fullName>
    </recommendedName>
</protein>
<evidence type="ECO:0000256" key="3">
    <source>
        <dbReference type="ARBA" id="ARBA00022525"/>
    </source>
</evidence>
<evidence type="ECO:0000313" key="7">
    <source>
        <dbReference type="Proteomes" id="UP000828390"/>
    </source>
</evidence>
<comment type="caution">
    <text evidence="6">The sequence shown here is derived from an EMBL/GenBank/DDBJ whole genome shotgun (WGS) entry which is preliminary data.</text>
</comment>
<reference evidence="6" key="1">
    <citation type="journal article" date="2019" name="bioRxiv">
        <title>The Genome of the Zebra Mussel, Dreissena polymorpha: A Resource for Invasive Species Research.</title>
        <authorList>
            <person name="McCartney M.A."/>
            <person name="Auch B."/>
            <person name="Kono T."/>
            <person name="Mallez S."/>
            <person name="Zhang Y."/>
            <person name="Obille A."/>
            <person name="Becker A."/>
            <person name="Abrahante J.E."/>
            <person name="Garbe J."/>
            <person name="Badalamenti J.P."/>
            <person name="Herman A."/>
            <person name="Mangelson H."/>
            <person name="Liachko I."/>
            <person name="Sullivan S."/>
            <person name="Sone E.D."/>
            <person name="Koren S."/>
            <person name="Silverstein K.A.T."/>
            <person name="Beckman K.B."/>
            <person name="Gohl D.M."/>
        </authorList>
    </citation>
    <scope>NUCLEOTIDE SEQUENCE</scope>
    <source>
        <strain evidence="6">Duluth1</strain>
        <tissue evidence="6">Whole animal</tissue>
    </source>
</reference>
<dbReference type="InterPro" id="IPR013818">
    <property type="entry name" value="Lipase"/>
</dbReference>
<dbReference type="PANTHER" id="PTHR11610">
    <property type="entry name" value="LIPASE"/>
    <property type="match status" value="1"/>
</dbReference>
<reference evidence="6" key="2">
    <citation type="submission" date="2020-11" db="EMBL/GenBank/DDBJ databases">
        <authorList>
            <person name="McCartney M.A."/>
            <person name="Auch B."/>
            <person name="Kono T."/>
            <person name="Mallez S."/>
            <person name="Becker A."/>
            <person name="Gohl D.M."/>
            <person name="Silverstein K.A.T."/>
            <person name="Koren S."/>
            <person name="Bechman K.B."/>
            <person name="Herman A."/>
            <person name="Abrahante J.E."/>
            <person name="Garbe J."/>
        </authorList>
    </citation>
    <scope>NUCLEOTIDE SEQUENCE</scope>
    <source>
        <strain evidence="6">Duluth1</strain>
        <tissue evidence="6">Whole animal</tissue>
    </source>
</reference>
<sequence>MHDYFVSNLQALNEQRKARYSDMHIIGHSLGAHVAGYVGERIASLGRITGKSIVTCEIGPCSGKRCSMHMHKV</sequence>
<gene>
    <name evidence="6" type="ORF">DPMN_091736</name>
</gene>
<dbReference type="AlphaFoldDB" id="A0A9D4L020"/>
<keyword evidence="7" id="KW-1185">Reference proteome</keyword>
<dbReference type="GO" id="GO:0016298">
    <property type="term" value="F:lipase activity"/>
    <property type="evidence" value="ECO:0007669"/>
    <property type="project" value="InterPro"/>
</dbReference>
<dbReference type="Gene3D" id="3.40.50.1820">
    <property type="entry name" value="alpha/beta hydrolase"/>
    <property type="match status" value="1"/>
</dbReference>
<dbReference type="InterPro" id="IPR000734">
    <property type="entry name" value="TAG_lipase"/>
</dbReference>
<comment type="similarity">
    <text evidence="2 4">Belongs to the AB hydrolase superfamily. Lipase family.</text>
</comment>
<dbReference type="InterPro" id="IPR029058">
    <property type="entry name" value="AB_hydrolase_fold"/>
</dbReference>
<evidence type="ECO:0000313" key="6">
    <source>
        <dbReference type="EMBL" id="KAH3849337.1"/>
    </source>
</evidence>
<comment type="subcellular location">
    <subcellularLocation>
        <location evidence="1">Secreted</location>
    </subcellularLocation>
</comment>
<name>A0A9D4L020_DREPO</name>
<dbReference type="EMBL" id="JAIWYP010000003">
    <property type="protein sequence ID" value="KAH3849337.1"/>
    <property type="molecule type" value="Genomic_DNA"/>
</dbReference>
<dbReference type="PANTHER" id="PTHR11610:SF178">
    <property type="entry name" value="LIPASE MEMBER H-A-LIKE PROTEIN"/>
    <property type="match status" value="1"/>
</dbReference>
<dbReference type="GO" id="GO:0016042">
    <property type="term" value="P:lipid catabolic process"/>
    <property type="evidence" value="ECO:0007669"/>
    <property type="project" value="TreeGrafter"/>
</dbReference>
<dbReference type="Pfam" id="PF00151">
    <property type="entry name" value="Lipase"/>
    <property type="match status" value="1"/>
</dbReference>
<evidence type="ECO:0000259" key="5">
    <source>
        <dbReference type="Pfam" id="PF00151"/>
    </source>
</evidence>
<organism evidence="6 7">
    <name type="scientific">Dreissena polymorpha</name>
    <name type="common">Zebra mussel</name>
    <name type="synonym">Mytilus polymorpha</name>
    <dbReference type="NCBI Taxonomy" id="45954"/>
    <lineage>
        <taxon>Eukaryota</taxon>
        <taxon>Metazoa</taxon>
        <taxon>Spiralia</taxon>
        <taxon>Lophotrochozoa</taxon>
        <taxon>Mollusca</taxon>
        <taxon>Bivalvia</taxon>
        <taxon>Autobranchia</taxon>
        <taxon>Heteroconchia</taxon>
        <taxon>Euheterodonta</taxon>
        <taxon>Imparidentia</taxon>
        <taxon>Neoheterodontei</taxon>
        <taxon>Myida</taxon>
        <taxon>Dreissenoidea</taxon>
        <taxon>Dreissenidae</taxon>
        <taxon>Dreissena</taxon>
    </lineage>
</organism>
<dbReference type="Proteomes" id="UP000828390">
    <property type="component" value="Unassembled WGS sequence"/>
</dbReference>
<accession>A0A9D4L020</accession>
<keyword evidence="3" id="KW-0964">Secreted</keyword>
<evidence type="ECO:0000256" key="4">
    <source>
        <dbReference type="RuleBase" id="RU004262"/>
    </source>
</evidence>
<proteinExistence type="inferred from homology"/>
<dbReference type="GO" id="GO:0005615">
    <property type="term" value="C:extracellular space"/>
    <property type="evidence" value="ECO:0007669"/>
    <property type="project" value="TreeGrafter"/>
</dbReference>
<evidence type="ECO:0000256" key="2">
    <source>
        <dbReference type="ARBA" id="ARBA00010701"/>
    </source>
</evidence>